<keyword evidence="2" id="KW-1133">Transmembrane helix</keyword>
<feature type="domain" description="SPOR" evidence="3">
    <location>
        <begin position="181"/>
        <end position="260"/>
    </location>
</feature>
<reference evidence="4 5" key="1">
    <citation type="submission" date="2016-05" db="EMBL/GenBank/DDBJ databases">
        <title>Genome Sequence of Pseudomonas citronellolis Strain SJTE-3, an Estrogens and Persistent Organic Pollutants degradation strain.</title>
        <authorList>
            <person name="Liang R."/>
        </authorList>
    </citation>
    <scope>NUCLEOTIDE SEQUENCE [LARGE SCALE GENOMIC DNA]</scope>
    <source>
        <strain evidence="4 5">SJTE-3</strain>
    </source>
</reference>
<dbReference type="InterPro" id="IPR036680">
    <property type="entry name" value="SPOR-like_sf"/>
</dbReference>
<name>A0A1A9K692_9PSED</name>
<feature type="compositionally biased region" description="Pro residues" evidence="1">
    <location>
        <begin position="137"/>
        <end position="152"/>
    </location>
</feature>
<dbReference type="GO" id="GO:0042834">
    <property type="term" value="F:peptidoglycan binding"/>
    <property type="evidence" value="ECO:0007669"/>
    <property type="project" value="InterPro"/>
</dbReference>
<dbReference type="Pfam" id="PF05036">
    <property type="entry name" value="SPOR"/>
    <property type="match status" value="1"/>
</dbReference>
<feature type="compositionally biased region" description="Low complexity" evidence="1">
    <location>
        <begin position="66"/>
        <end position="78"/>
    </location>
</feature>
<dbReference type="GO" id="GO:0009279">
    <property type="term" value="C:cell outer membrane"/>
    <property type="evidence" value="ECO:0007669"/>
    <property type="project" value="TreeGrafter"/>
</dbReference>
<keyword evidence="4" id="KW-0131">Cell cycle</keyword>
<feature type="transmembrane region" description="Helical" evidence="2">
    <location>
        <begin position="27"/>
        <end position="46"/>
    </location>
</feature>
<keyword evidence="2" id="KW-0472">Membrane</keyword>
<evidence type="ECO:0000313" key="5">
    <source>
        <dbReference type="Proteomes" id="UP000077748"/>
    </source>
</evidence>
<dbReference type="EMBL" id="CP015878">
    <property type="protein sequence ID" value="ANI12979.1"/>
    <property type="molecule type" value="Genomic_DNA"/>
</dbReference>
<dbReference type="InterPro" id="IPR007730">
    <property type="entry name" value="SPOR-like_dom"/>
</dbReference>
<feature type="compositionally biased region" description="Basic residues" evidence="1">
    <location>
        <begin position="1"/>
        <end position="12"/>
    </location>
</feature>
<evidence type="ECO:0000256" key="2">
    <source>
        <dbReference type="SAM" id="Phobius"/>
    </source>
</evidence>
<dbReference type="PANTHER" id="PTHR34183:SF1">
    <property type="entry name" value="ENDOLYTIC PEPTIDOGLYCAN TRANSGLYCOSYLASE RLPA"/>
    <property type="match status" value="1"/>
</dbReference>
<evidence type="ECO:0000256" key="1">
    <source>
        <dbReference type="SAM" id="MobiDB-lite"/>
    </source>
</evidence>
<sequence length="263" mass="27868">MAKKKPAPKRGASRYQAPAKKTSVPGWVWLVAGLAIGGFIMFLTKLEPGRNDVRREKPEQQKPGIAQGAKPATPAQPPAAIAVKPKYDFYTLLPGSEVVVPPEAVPEKPQTPTVVSTPEEAAKIDAARAQAALNGQTPPPPAVVKPATPPQQPATTQQPAAQAKATPPATAPASKPIAPPAVAATQFFLQAGSFRKQADADRVRAQVILLGQSARVESGAVRDETWYRVMVGPFSDRSQVSAAQKQLSANGFSNLLLQQRQTR</sequence>
<gene>
    <name evidence="4" type="ORF">A9C11_02820</name>
</gene>
<feature type="region of interest" description="Disordered" evidence="1">
    <location>
        <begin position="101"/>
        <end position="120"/>
    </location>
</feature>
<feature type="region of interest" description="Disordered" evidence="1">
    <location>
        <begin position="133"/>
        <end position="177"/>
    </location>
</feature>
<dbReference type="GO" id="GO:0051301">
    <property type="term" value="P:cell division"/>
    <property type="evidence" value="ECO:0007669"/>
    <property type="project" value="UniProtKB-KW"/>
</dbReference>
<dbReference type="AlphaFoldDB" id="A0A1A9K692"/>
<evidence type="ECO:0000313" key="4">
    <source>
        <dbReference type="EMBL" id="ANI12979.1"/>
    </source>
</evidence>
<dbReference type="RefSeq" id="WP_064581767.1">
    <property type="nucleotide sequence ID" value="NZ_CP015878.1"/>
</dbReference>
<dbReference type="SUPFAM" id="SSF110997">
    <property type="entry name" value="Sporulation related repeat"/>
    <property type="match status" value="1"/>
</dbReference>
<keyword evidence="2" id="KW-0812">Transmembrane</keyword>
<evidence type="ECO:0000259" key="3">
    <source>
        <dbReference type="PROSITE" id="PS51724"/>
    </source>
</evidence>
<dbReference type="Proteomes" id="UP000077748">
    <property type="component" value="Chromosome"/>
</dbReference>
<feature type="compositionally biased region" description="Low complexity" evidence="1">
    <location>
        <begin position="153"/>
        <end position="177"/>
    </location>
</feature>
<proteinExistence type="predicted"/>
<dbReference type="PANTHER" id="PTHR34183">
    <property type="entry name" value="ENDOLYTIC PEPTIDOGLYCAN TRANSGLYCOSYLASE RLPA"/>
    <property type="match status" value="1"/>
</dbReference>
<keyword evidence="4" id="KW-0132">Cell division</keyword>
<dbReference type="Gene3D" id="3.30.70.1070">
    <property type="entry name" value="Sporulation related repeat"/>
    <property type="match status" value="1"/>
</dbReference>
<dbReference type="PROSITE" id="PS51724">
    <property type="entry name" value="SPOR"/>
    <property type="match status" value="1"/>
</dbReference>
<accession>A0A1A9K692</accession>
<protein>
    <submittedName>
        <fullName evidence="4">Cell division protein</fullName>
    </submittedName>
</protein>
<feature type="region of interest" description="Disordered" evidence="1">
    <location>
        <begin position="1"/>
        <end position="21"/>
    </location>
</feature>
<feature type="region of interest" description="Disordered" evidence="1">
    <location>
        <begin position="51"/>
        <end position="78"/>
    </location>
</feature>
<organism evidence="4 5">
    <name type="scientific">Pseudomonas citronellolis</name>
    <dbReference type="NCBI Taxonomy" id="53408"/>
    <lineage>
        <taxon>Bacteria</taxon>
        <taxon>Pseudomonadati</taxon>
        <taxon>Pseudomonadota</taxon>
        <taxon>Gammaproteobacteria</taxon>
        <taxon>Pseudomonadales</taxon>
        <taxon>Pseudomonadaceae</taxon>
        <taxon>Pseudomonas</taxon>
    </lineage>
</organism>
<feature type="compositionally biased region" description="Basic and acidic residues" evidence="1">
    <location>
        <begin position="51"/>
        <end position="60"/>
    </location>
</feature>